<feature type="domain" description="Aminotransferase class I/classII large" evidence="11">
    <location>
        <begin position="103"/>
        <end position="469"/>
    </location>
</feature>
<evidence type="ECO:0000313" key="12">
    <source>
        <dbReference type="EMBL" id="CAG7815762.1"/>
    </source>
</evidence>
<evidence type="ECO:0000256" key="1">
    <source>
        <dbReference type="ARBA" id="ARBA00008392"/>
    </source>
</evidence>
<sequence length="492" mass="55144">MLNISGDYIYQSIIQAPIYHLLLEGILFMWVIWLLKRKKINPTEEQPLSAKEQQQIIDHFEPKPLIYNGDSRDEGVEGDESSEIDWGTIDGPAGKYIEIDGTKYLNLATHNYLGFVEEPSILDETERCIRQYGVGSCGPRGFYGTVDVHLELEEAIAKFLNLEETALYAYSFAAISSAIPSYAKRGDVIFADEHVNFAIQRGLIASRSEIRYFKHNDVEDLTRLLNLQRKADLQNPVKAKAIRRFCVVEGIYSKTGLICPLKEISELCLEFKVRLFVDESISFGAIGQTGRGITEYLNVPRENIDFISGSLEQGLGAFGGFIVGSSYVVDHQRISGLGYCFSASLPPMLAGAGIQALKLIESNPQLIQELQNNCEYMDRKLRSLSVFTISGHPLSPVKHMSLKKSFGSRKTDKLLLKEIAFHVRENAKIAVVMPAYLEKEEKTLLPPSIRIAVNRLLKDNEMDDVVTALKEAANVVLSKPDLPDYDEPKSQN</sequence>
<keyword evidence="4" id="KW-0443">Lipid metabolism</keyword>
<evidence type="ECO:0000256" key="6">
    <source>
        <dbReference type="ARBA" id="ARBA00041066"/>
    </source>
</evidence>
<comment type="caution">
    <text evidence="12">The sequence shown here is derived from an EMBL/GenBank/DDBJ whole genome shotgun (WGS) entry which is preliminary data.</text>
</comment>
<evidence type="ECO:0000256" key="4">
    <source>
        <dbReference type="ARBA" id="ARBA00023098"/>
    </source>
</evidence>
<dbReference type="GO" id="GO:0046512">
    <property type="term" value="P:sphingosine biosynthetic process"/>
    <property type="evidence" value="ECO:0007669"/>
    <property type="project" value="TreeGrafter"/>
</dbReference>
<dbReference type="GO" id="GO:0046513">
    <property type="term" value="P:ceramide biosynthetic process"/>
    <property type="evidence" value="ECO:0007669"/>
    <property type="project" value="TreeGrafter"/>
</dbReference>
<dbReference type="InterPro" id="IPR050087">
    <property type="entry name" value="AON_synthase_class-II"/>
</dbReference>
<dbReference type="InterPro" id="IPR004839">
    <property type="entry name" value="Aminotransferase_I/II_large"/>
</dbReference>
<dbReference type="PANTHER" id="PTHR13693">
    <property type="entry name" value="CLASS II AMINOTRANSFERASE/8-AMINO-7-OXONONANOATE SYNTHASE"/>
    <property type="match status" value="1"/>
</dbReference>
<dbReference type="AlphaFoldDB" id="A0A8J2KMG5"/>
<keyword evidence="10" id="KW-1133">Transmembrane helix</keyword>
<dbReference type="GO" id="GO:0030170">
    <property type="term" value="F:pyridoxal phosphate binding"/>
    <property type="evidence" value="ECO:0007669"/>
    <property type="project" value="InterPro"/>
</dbReference>
<evidence type="ECO:0000313" key="13">
    <source>
        <dbReference type="Proteomes" id="UP000708208"/>
    </source>
</evidence>
<feature type="region of interest" description="Disordered" evidence="9">
    <location>
        <begin position="64"/>
        <end position="84"/>
    </location>
</feature>
<dbReference type="GO" id="GO:0004758">
    <property type="term" value="F:serine C-palmitoyltransferase activity"/>
    <property type="evidence" value="ECO:0007669"/>
    <property type="project" value="UniProtKB-EC"/>
</dbReference>
<name>A0A8J2KMG5_9HEXA</name>
<dbReference type="OrthoDB" id="3168162at2759"/>
<dbReference type="Pfam" id="PF00155">
    <property type="entry name" value="Aminotran_1_2"/>
    <property type="match status" value="1"/>
</dbReference>
<keyword evidence="5" id="KW-0012">Acyltransferase</keyword>
<dbReference type="EMBL" id="CAJVCH010352367">
    <property type="protein sequence ID" value="CAG7815762.1"/>
    <property type="molecule type" value="Genomic_DNA"/>
</dbReference>
<evidence type="ECO:0000256" key="9">
    <source>
        <dbReference type="SAM" id="MobiDB-lite"/>
    </source>
</evidence>
<accession>A0A8J2KMG5</accession>
<evidence type="ECO:0000256" key="8">
    <source>
        <dbReference type="ARBA" id="ARBA00042649"/>
    </source>
</evidence>
<organism evidence="12 13">
    <name type="scientific">Allacma fusca</name>
    <dbReference type="NCBI Taxonomy" id="39272"/>
    <lineage>
        <taxon>Eukaryota</taxon>
        <taxon>Metazoa</taxon>
        <taxon>Ecdysozoa</taxon>
        <taxon>Arthropoda</taxon>
        <taxon>Hexapoda</taxon>
        <taxon>Collembola</taxon>
        <taxon>Symphypleona</taxon>
        <taxon>Sminthuridae</taxon>
        <taxon>Allacma</taxon>
    </lineage>
</organism>
<evidence type="ECO:0000256" key="3">
    <source>
        <dbReference type="ARBA" id="ARBA00022898"/>
    </source>
</evidence>
<evidence type="ECO:0000256" key="2">
    <source>
        <dbReference type="ARBA" id="ARBA00022679"/>
    </source>
</evidence>
<gene>
    <name evidence="12" type="ORF">AFUS01_LOCUS26420</name>
</gene>
<dbReference type="GO" id="GO:0005783">
    <property type="term" value="C:endoplasmic reticulum"/>
    <property type="evidence" value="ECO:0007669"/>
    <property type="project" value="TreeGrafter"/>
</dbReference>
<keyword evidence="10" id="KW-0472">Membrane</keyword>
<keyword evidence="10" id="KW-0812">Transmembrane</keyword>
<keyword evidence="13" id="KW-1185">Reference proteome</keyword>
<feature type="transmembrane region" description="Helical" evidence="10">
    <location>
        <begin position="12"/>
        <end position="35"/>
    </location>
</feature>
<keyword evidence="2" id="KW-0808">Transferase</keyword>
<comment type="similarity">
    <text evidence="1">Belongs to the class-II pyridoxal-phosphate-dependent aminotransferase family.</text>
</comment>
<reference evidence="12" key="1">
    <citation type="submission" date="2021-06" db="EMBL/GenBank/DDBJ databases">
        <authorList>
            <person name="Hodson N. C."/>
            <person name="Mongue J. A."/>
            <person name="Jaron S. K."/>
        </authorList>
    </citation>
    <scope>NUCLEOTIDE SEQUENCE</scope>
</reference>
<evidence type="ECO:0000256" key="7">
    <source>
        <dbReference type="ARBA" id="ARBA00041765"/>
    </source>
</evidence>
<dbReference type="Proteomes" id="UP000708208">
    <property type="component" value="Unassembled WGS sequence"/>
</dbReference>
<evidence type="ECO:0000256" key="5">
    <source>
        <dbReference type="ARBA" id="ARBA00023315"/>
    </source>
</evidence>
<dbReference type="PANTHER" id="PTHR13693:SF2">
    <property type="entry name" value="SERINE PALMITOYLTRANSFERASE 1"/>
    <property type="match status" value="1"/>
</dbReference>
<proteinExistence type="inferred from homology"/>
<keyword evidence="3" id="KW-0663">Pyridoxal phosphate</keyword>
<dbReference type="GO" id="GO:0016020">
    <property type="term" value="C:membrane"/>
    <property type="evidence" value="ECO:0007669"/>
    <property type="project" value="GOC"/>
</dbReference>
<evidence type="ECO:0000259" key="11">
    <source>
        <dbReference type="Pfam" id="PF00155"/>
    </source>
</evidence>
<protein>
    <recommendedName>
        <fullName evidence="6">Serine palmitoyltransferase 1</fullName>
    </recommendedName>
    <alternativeName>
        <fullName evidence="7">Long chain base biosynthesis protein 1</fullName>
    </alternativeName>
    <alternativeName>
        <fullName evidence="8">Serine-palmitoyl-CoA transferase 1</fullName>
    </alternativeName>
</protein>
<evidence type="ECO:0000256" key="10">
    <source>
        <dbReference type="SAM" id="Phobius"/>
    </source>
</evidence>